<protein>
    <submittedName>
        <fullName evidence="5">LacI family DNA-binding transcriptional regulator</fullName>
    </submittedName>
</protein>
<reference evidence="6" key="1">
    <citation type="journal article" date="2019" name="Int. J. Syst. Evol. Microbiol.">
        <title>The Global Catalogue of Microorganisms (GCM) 10K type strain sequencing project: providing services to taxonomists for standard genome sequencing and annotation.</title>
        <authorList>
            <consortium name="The Broad Institute Genomics Platform"/>
            <consortium name="The Broad Institute Genome Sequencing Center for Infectious Disease"/>
            <person name="Wu L."/>
            <person name="Ma J."/>
        </authorList>
    </citation>
    <scope>NUCLEOTIDE SEQUENCE [LARGE SCALE GENOMIC DNA]</scope>
    <source>
        <strain evidence="6">JCM 1490</strain>
    </source>
</reference>
<dbReference type="Gene3D" id="1.10.260.40">
    <property type="entry name" value="lambda repressor-like DNA-binding domains"/>
    <property type="match status" value="1"/>
</dbReference>
<dbReference type="Pfam" id="PF00532">
    <property type="entry name" value="Peripla_BP_1"/>
    <property type="match status" value="1"/>
</dbReference>
<dbReference type="GO" id="GO:0003677">
    <property type="term" value="F:DNA binding"/>
    <property type="evidence" value="ECO:0007669"/>
    <property type="project" value="UniProtKB-KW"/>
</dbReference>
<gene>
    <name evidence="5" type="ORF">ACFQQL_06865</name>
</gene>
<dbReference type="CDD" id="cd06267">
    <property type="entry name" value="PBP1_LacI_sugar_binding-like"/>
    <property type="match status" value="1"/>
</dbReference>
<keyword evidence="6" id="KW-1185">Reference proteome</keyword>
<dbReference type="InterPro" id="IPR028082">
    <property type="entry name" value="Peripla_BP_I"/>
</dbReference>
<accession>A0ABW2Q5P8</accession>
<dbReference type="EMBL" id="JBHTCQ010000001">
    <property type="protein sequence ID" value="MFC7404825.1"/>
    <property type="molecule type" value="Genomic_DNA"/>
</dbReference>
<proteinExistence type="predicted"/>
<evidence type="ECO:0000259" key="4">
    <source>
        <dbReference type="PROSITE" id="PS50932"/>
    </source>
</evidence>
<dbReference type="SUPFAM" id="SSF53822">
    <property type="entry name" value="Periplasmic binding protein-like I"/>
    <property type="match status" value="1"/>
</dbReference>
<keyword evidence="1" id="KW-0805">Transcription regulation</keyword>
<evidence type="ECO:0000256" key="1">
    <source>
        <dbReference type="ARBA" id="ARBA00023015"/>
    </source>
</evidence>
<dbReference type="PANTHER" id="PTHR30146:SF109">
    <property type="entry name" value="HTH-TYPE TRANSCRIPTIONAL REGULATOR GALS"/>
    <property type="match status" value="1"/>
</dbReference>
<evidence type="ECO:0000313" key="6">
    <source>
        <dbReference type="Proteomes" id="UP001596455"/>
    </source>
</evidence>
<organism evidence="5 6">
    <name type="scientific">Georgenia alba</name>
    <dbReference type="NCBI Taxonomy" id="2233858"/>
    <lineage>
        <taxon>Bacteria</taxon>
        <taxon>Bacillati</taxon>
        <taxon>Actinomycetota</taxon>
        <taxon>Actinomycetes</taxon>
        <taxon>Micrococcales</taxon>
        <taxon>Bogoriellaceae</taxon>
        <taxon>Georgenia</taxon>
    </lineage>
</organism>
<sequence length="329" mass="34991">MTSNIHDVAAAAGVSIATVSRVFNGQRVSPDRAKRVRDAARRLNFSPNRAARTLRRKHSEVIALIIPDVENPYFTAMARGVEDSAQRAGYSVVLCNTDDQDEKESQYLRIAVSENMAGVVVVPNGPTPDLLSYVASGRHVVAIDRQLDLGADEVLLDNVAAGRMATGALLDAGHRHVGLVTGPSHLSSAHDRVIGWRAAYGERGLEVDETLVEHGDFRVAGAREAMRALLGTGAEIDAVVAGNNLSGIGAFQVLARAGTVPPAFGFAIIGDLPFTTMVSARITRVGLPAREMGIRAADMLIDRIGGHGGGPRTLTLQPEILPVEEDWTV</sequence>
<keyword evidence="3" id="KW-0804">Transcription</keyword>
<dbReference type="CDD" id="cd01392">
    <property type="entry name" value="HTH_LacI"/>
    <property type="match status" value="1"/>
</dbReference>
<evidence type="ECO:0000256" key="2">
    <source>
        <dbReference type="ARBA" id="ARBA00023125"/>
    </source>
</evidence>
<dbReference type="InterPro" id="IPR001761">
    <property type="entry name" value="Peripla_BP/Lac1_sug-bd_dom"/>
</dbReference>
<dbReference type="PRINTS" id="PR00036">
    <property type="entry name" value="HTHLACI"/>
</dbReference>
<dbReference type="RefSeq" id="WP_382392588.1">
    <property type="nucleotide sequence ID" value="NZ_JBHTCQ010000001.1"/>
</dbReference>
<name>A0ABW2Q5P8_9MICO</name>
<feature type="domain" description="HTH lacI-type" evidence="4">
    <location>
        <begin position="3"/>
        <end position="56"/>
    </location>
</feature>
<dbReference type="PANTHER" id="PTHR30146">
    <property type="entry name" value="LACI-RELATED TRANSCRIPTIONAL REPRESSOR"/>
    <property type="match status" value="1"/>
</dbReference>
<comment type="caution">
    <text evidence="5">The sequence shown here is derived from an EMBL/GenBank/DDBJ whole genome shotgun (WGS) entry which is preliminary data.</text>
</comment>
<dbReference type="PROSITE" id="PS50932">
    <property type="entry name" value="HTH_LACI_2"/>
    <property type="match status" value="1"/>
</dbReference>
<dbReference type="Gene3D" id="3.40.50.2300">
    <property type="match status" value="2"/>
</dbReference>
<dbReference type="Proteomes" id="UP001596455">
    <property type="component" value="Unassembled WGS sequence"/>
</dbReference>
<evidence type="ECO:0000313" key="5">
    <source>
        <dbReference type="EMBL" id="MFC7404825.1"/>
    </source>
</evidence>
<dbReference type="Pfam" id="PF00356">
    <property type="entry name" value="LacI"/>
    <property type="match status" value="1"/>
</dbReference>
<dbReference type="SMART" id="SM00354">
    <property type="entry name" value="HTH_LACI"/>
    <property type="match status" value="1"/>
</dbReference>
<keyword evidence="2 5" id="KW-0238">DNA-binding</keyword>
<dbReference type="InterPro" id="IPR000843">
    <property type="entry name" value="HTH_LacI"/>
</dbReference>
<dbReference type="SUPFAM" id="SSF47413">
    <property type="entry name" value="lambda repressor-like DNA-binding domains"/>
    <property type="match status" value="1"/>
</dbReference>
<evidence type="ECO:0000256" key="3">
    <source>
        <dbReference type="ARBA" id="ARBA00023163"/>
    </source>
</evidence>
<dbReference type="InterPro" id="IPR010982">
    <property type="entry name" value="Lambda_DNA-bd_dom_sf"/>
</dbReference>